<keyword evidence="1" id="KW-1133">Transmembrane helix</keyword>
<proteinExistence type="predicted"/>
<reference evidence="2" key="1">
    <citation type="submission" date="2016-10" db="EMBL/GenBank/DDBJ databases">
        <authorList>
            <person name="de Groot N.N."/>
        </authorList>
    </citation>
    <scope>NUCLEOTIDE SEQUENCE</scope>
</reference>
<evidence type="ECO:0000256" key="1">
    <source>
        <dbReference type="SAM" id="Phobius"/>
    </source>
</evidence>
<keyword evidence="1" id="KW-0472">Membrane</keyword>
<keyword evidence="1" id="KW-0812">Transmembrane</keyword>
<gene>
    <name evidence="2" type="ORF">MNB_SM-5-745</name>
</gene>
<protein>
    <recommendedName>
        <fullName evidence="3">Tetratricopeptide repeat-like domain-containing protein</fullName>
    </recommendedName>
</protein>
<evidence type="ECO:0008006" key="3">
    <source>
        <dbReference type="Google" id="ProtNLM"/>
    </source>
</evidence>
<feature type="transmembrane region" description="Helical" evidence="1">
    <location>
        <begin position="37"/>
        <end position="55"/>
    </location>
</feature>
<dbReference type="EMBL" id="FPHH01000087">
    <property type="protein sequence ID" value="SFV65483.1"/>
    <property type="molecule type" value="Genomic_DNA"/>
</dbReference>
<organism evidence="2">
    <name type="scientific">hydrothermal vent metagenome</name>
    <dbReference type="NCBI Taxonomy" id="652676"/>
    <lineage>
        <taxon>unclassified sequences</taxon>
        <taxon>metagenomes</taxon>
        <taxon>ecological metagenomes</taxon>
    </lineage>
</organism>
<accession>A0A1W1CIE4</accession>
<evidence type="ECO:0000313" key="2">
    <source>
        <dbReference type="EMBL" id="SFV65483.1"/>
    </source>
</evidence>
<sequence>MSLKENIGMVKEELTAEEQFFEKAVVTERFVKKYKNVMIGSLVVIVLVVAGNIIYNINKTSRLNAVNKTLDALEANPTSKVLDDKLASLSPTLSDVWHYSQAVAQGDIKRLNALEKSKAPLIGGLSTYEAAQNSQDKAKLEAYAQTQGAIYRDLAQVQLAIIFMNENKIADAHEHLKMIDMQSSLYPVAKALMHYGVK</sequence>
<name>A0A1W1CIE4_9ZZZZ</name>
<dbReference type="AlphaFoldDB" id="A0A1W1CIE4"/>